<keyword evidence="1" id="KW-0472">Membrane</keyword>
<accession>A0ABR4QRP5</accession>
<gene>
    <name evidence="3" type="ORF">TcWFU_006544</name>
</gene>
<feature type="transmembrane region" description="Helical" evidence="1">
    <location>
        <begin position="330"/>
        <end position="349"/>
    </location>
</feature>
<keyword evidence="4" id="KW-1185">Reference proteome</keyword>
<sequence>MSLPFFFWMWFITLYSTFWCCHANDLEVIQQFWKQLYSQLPDPALPNRLSNGQQISVRISVAIDSAEFGHTYDDYVCRVTIRLTASWPVVDAKISDSTLVRMAGGSLLLDAERVWRPRVMVSGARHMNLFSRRLELQSFVKSSPPHRALLQNPDSEYAASSETVATQSTSNRHPVYVMSEIFNVEVLCSAPTIRHYLGAIHCPIIFNQETFHRENSDYVWQDRTTCTLSPKAAEKIAYVTLSTVESENTASGGSRSGLAINLCFNLTAPVLRAALPALMFTLLSFTLLWSLPCGPQLISIAQGGLNLLCLATWTHFAGVLPTRFTLVDAWFILCLAFIGVTFFITLYEYRRLDRLAKTRKIQQQRRIYSALSAAAYSMPKMVPCGAAGGGGGGSGGSTCGCGSCSCAGGFCGAGGGFIGLGNGQANPMGSGGSPPPLGLMHQPSPVTMPTKLDICNEAYFRSASSELSKDSSAIMSLGTALRLRCARNGGLSVFEPNDSNLGLMKSQYVSSSTPGAPTALSGSVLQPLGPIPPSYCTTVIAVALPILYTLAVIIFWGFFGAQGTVPKDCLVGTMTCQTVTRD</sequence>
<evidence type="ECO:0000256" key="2">
    <source>
        <dbReference type="SAM" id="SignalP"/>
    </source>
</evidence>
<reference evidence="3 4" key="1">
    <citation type="journal article" date="2022" name="Front. Cell. Infect. Microbiol.">
        <title>The Genomes of Two Strains of Taenia crassiceps the Animal Model for the Study of Human Cysticercosis.</title>
        <authorList>
            <person name="Bobes R.J."/>
            <person name="Estrada K."/>
            <person name="Rios-Valencia D.G."/>
            <person name="Calderon-Gallegos A."/>
            <person name="de la Torre P."/>
            <person name="Carrero J.C."/>
            <person name="Sanchez-Flores A."/>
            <person name="Laclette J.P."/>
        </authorList>
    </citation>
    <scope>NUCLEOTIDE SEQUENCE [LARGE SCALE GENOMIC DNA]</scope>
    <source>
        <strain evidence="3">WFUcys</strain>
    </source>
</reference>
<feature type="signal peptide" evidence="2">
    <location>
        <begin position="1"/>
        <end position="23"/>
    </location>
</feature>
<feature type="transmembrane region" description="Helical" evidence="1">
    <location>
        <begin position="535"/>
        <end position="559"/>
    </location>
</feature>
<dbReference type="EMBL" id="JAKROA010000001">
    <property type="protein sequence ID" value="KAL5112341.1"/>
    <property type="molecule type" value="Genomic_DNA"/>
</dbReference>
<protein>
    <submittedName>
        <fullName evidence="3">Uncharacterized protein</fullName>
    </submittedName>
</protein>
<keyword evidence="1" id="KW-1133">Transmembrane helix</keyword>
<evidence type="ECO:0000256" key="1">
    <source>
        <dbReference type="SAM" id="Phobius"/>
    </source>
</evidence>
<dbReference type="Proteomes" id="UP001651158">
    <property type="component" value="Unassembled WGS sequence"/>
</dbReference>
<proteinExistence type="predicted"/>
<feature type="transmembrane region" description="Helical" evidence="1">
    <location>
        <begin position="303"/>
        <end position="324"/>
    </location>
</feature>
<organism evidence="3 4">
    <name type="scientific">Taenia crassiceps</name>
    <dbReference type="NCBI Taxonomy" id="6207"/>
    <lineage>
        <taxon>Eukaryota</taxon>
        <taxon>Metazoa</taxon>
        <taxon>Spiralia</taxon>
        <taxon>Lophotrochozoa</taxon>
        <taxon>Platyhelminthes</taxon>
        <taxon>Cestoda</taxon>
        <taxon>Eucestoda</taxon>
        <taxon>Cyclophyllidea</taxon>
        <taxon>Taeniidae</taxon>
        <taxon>Taenia</taxon>
    </lineage>
</organism>
<comment type="caution">
    <text evidence="3">The sequence shown here is derived from an EMBL/GenBank/DDBJ whole genome shotgun (WGS) entry which is preliminary data.</text>
</comment>
<evidence type="ECO:0000313" key="4">
    <source>
        <dbReference type="Proteomes" id="UP001651158"/>
    </source>
</evidence>
<keyword evidence="2" id="KW-0732">Signal</keyword>
<evidence type="ECO:0000313" key="3">
    <source>
        <dbReference type="EMBL" id="KAL5112341.1"/>
    </source>
</evidence>
<keyword evidence="1" id="KW-0812">Transmembrane</keyword>
<name>A0ABR4QRP5_9CEST</name>
<feature type="transmembrane region" description="Helical" evidence="1">
    <location>
        <begin position="270"/>
        <end position="291"/>
    </location>
</feature>
<feature type="chain" id="PRO_5047444288" evidence="2">
    <location>
        <begin position="24"/>
        <end position="582"/>
    </location>
</feature>